<dbReference type="RefSeq" id="WP_036581929.1">
    <property type="nucleotide sequence ID" value="NZ_KK082142.1"/>
</dbReference>
<keyword evidence="1" id="KW-0812">Transmembrane</keyword>
<dbReference type="InterPro" id="IPR015943">
    <property type="entry name" value="WD40/YVTN_repeat-like_dom_sf"/>
</dbReference>
<protein>
    <recommendedName>
        <fullName evidence="4">Photosynthesis system II assembly factor Ycf48/Hcf136-like domain-containing protein</fullName>
    </recommendedName>
</protein>
<dbReference type="CDD" id="cd15482">
    <property type="entry name" value="Sialidase_non-viral"/>
    <property type="match status" value="1"/>
</dbReference>
<feature type="transmembrane region" description="Helical" evidence="1">
    <location>
        <begin position="12"/>
        <end position="29"/>
    </location>
</feature>
<comment type="caution">
    <text evidence="2">The sequence shown here is derived from an EMBL/GenBank/DDBJ whole genome shotgun (WGS) entry which is preliminary data.</text>
</comment>
<dbReference type="EMBL" id="JFHU01000139">
    <property type="protein sequence ID" value="EXX87951.1"/>
    <property type="molecule type" value="Genomic_DNA"/>
</dbReference>
<accession>A0A9W5W7G7</accession>
<reference evidence="2 3" key="1">
    <citation type="submission" date="2014-02" db="EMBL/GenBank/DDBJ databases">
        <title>Genome sequence of Paenibacillus darwinianus reveals adaptive mechanisms for survival in Antarctic soils.</title>
        <authorList>
            <person name="Dsouza M."/>
            <person name="Taylor M.W."/>
            <person name="Turner S.J."/>
            <person name="Aislabie J."/>
        </authorList>
    </citation>
    <scope>NUCLEOTIDE SEQUENCE [LARGE SCALE GENOMIC DNA]</scope>
    <source>
        <strain evidence="2 3">CE1</strain>
    </source>
</reference>
<keyword evidence="1" id="KW-1133">Transmembrane helix</keyword>
<evidence type="ECO:0000313" key="2">
    <source>
        <dbReference type="EMBL" id="EXX87951.1"/>
    </source>
</evidence>
<dbReference type="SUPFAM" id="SSF110296">
    <property type="entry name" value="Oligoxyloglucan reducing end-specific cellobiohydrolase"/>
    <property type="match status" value="1"/>
</dbReference>
<proteinExistence type="predicted"/>
<evidence type="ECO:0008006" key="4">
    <source>
        <dbReference type="Google" id="ProtNLM"/>
    </source>
</evidence>
<dbReference type="OrthoDB" id="2642072at2"/>
<name>A0A9W5W7G7_9BACL</name>
<dbReference type="PANTHER" id="PTHR47199">
    <property type="entry name" value="PHOTOSYSTEM II STABILITY/ASSEMBLY FACTOR HCF136, CHLOROPLASTIC"/>
    <property type="match status" value="1"/>
</dbReference>
<keyword evidence="1" id="KW-0472">Membrane</keyword>
<dbReference type="Gene3D" id="2.130.10.10">
    <property type="entry name" value="YVTN repeat-like/Quinoprotein amine dehydrogenase"/>
    <property type="match status" value="1"/>
</dbReference>
<organism evidence="2 3">
    <name type="scientific">Paenibacillus darwinianus</name>
    <dbReference type="NCBI Taxonomy" id="1380763"/>
    <lineage>
        <taxon>Bacteria</taxon>
        <taxon>Bacillati</taxon>
        <taxon>Bacillota</taxon>
        <taxon>Bacilli</taxon>
        <taxon>Bacillales</taxon>
        <taxon>Paenibacillaceae</taxon>
        <taxon>Paenibacillus</taxon>
    </lineage>
</organism>
<dbReference type="PANTHER" id="PTHR47199:SF2">
    <property type="entry name" value="PHOTOSYSTEM II STABILITY_ASSEMBLY FACTOR HCF136, CHLOROPLASTIC"/>
    <property type="match status" value="1"/>
</dbReference>
<keyword evidence="3" id="KW-1185">Reference proteome</keyword>
<dbReference type="AlphaFoldDB" id="A0A9W5W7G7"/>
<dbReference type="Proteomes" id="UP000053750">
    <property type="component" value="Unassembled WGS sequence"/>
</dbReference>
<gene>
    <name evidence="2" type="ORF">BG53_02855</name>
</gene>
<evidence type="ECO:0000256" key="1">
    <source>
        <dbReference type="SAM" id="Phobius"/>
    </source>
</evidence>
<sequence length="291" mass="32111">MTKDKLFRFPTILAGLVILILGILIWGITKPDDNKLADSIQPGRNTHSHTFHFSPDTSSIWLGTHAGLFKQNGSKWDYFEPLAYMDIMSLEYDPANADVMFIGGHGFIQRSTDGGKSWTNLTSGLPETLDAHIMQMDSNDPNRIFVFMAADRSVIYETRDGGESWRFLMNAPNNTVSLASVKGKPGLLLVGTDRKLTAYDLSSESAQPQDILNEPVYAVAGMPDGDVMAITPSGSKRSTDLKAWSAVPLNLNEEVPVGIRFLDDGLGLVVTQALTVYETRDRGDTWNRRTP</sequence>
<evidence type="ECO:0000313" key="3">
    <source>
        <dbReference type="Proteomes" id="UP000053750"/>
    </source>
</evidence>